<dbReference type="InterPro" id="IPR019052">
    <property type="entry name" value="DUF2383"/>
</dbReference>
<dbReference type="Gene3D" id="1.20.1260.10">
    <property type="match status" value="1"/>
</dbReference>
<dbReference type="CDD" id="cd00657">
    <property type="entry name" value="Ferritin_like"/>
    <property type="match status" value="1"/>
</dbReference>
<dbReference type="Proteomes" id="UP001164718">
    <property type="component" value="Chromosome"/>
</dbReference>
<sequence>MEKEKTIKELNEFLQGIYIAIHGYERYIQHVEDQKIKTVLQQIQQDHKQHAIRIAERIQNLGGVPVEDGGMKGKMADMMMRMNGATDNPNFILKDAMRGEENGIKMSEKLVRGDLDECSLQIVKQVLEKDRHHLEQLQQHIQ</sequence>
<proteinExistence type="predicted"/>
<reference evidence="2" key="1">
    <citation type="submission" date="2022-09" db="EMBL/GenBank/DDBJ databases">
        <title>Complete Genomes of Fervidibacillus albus and Fervidibacillus halotolerans isolated from tidal flat sediments.</title>
        <authorList>
            <person name="Kwon K.K."/>
            <person name="Yang S.-H."/>
            <person name="Park M.J."/>
            <person name="Oh H.-M."/>
        </authorList>
    </citation>
    <scope>NUCLEOTIDE SEQUENCE</scope>
    <source>
        <strain evidence="2">MEBiC13591</strain>
    </source>
</reference>
<dbReference type="SUPFAM" id="SSF47240">
    <property type="entry name" value="Ferritin-like"/>
    <property type="match status" value="1"/>
</dbReference>
<feature type="domain" description="DUF2383" evidence="1">
    <location>
        <begin position="6"/>
        <end position="111"/>
    </location>
</feature>
<dbReference type="InterPro" id="IPR009078">
    <property type="entry name" value="Ferritin-like_SF"/>
</dbReference>
<gene>
    <name evidence="2" type="ORF">OE104_10810</name>
</gene>
<accession>A0A9E8RX26</accession>
<dbReference type="InterPro" id="IPR012347">
    <property type="entry name" value="Ferritin-like"/>
</dbReference>
<dbReference type="AlphaFoldDB" id="A0A9E8RX26"/>
<name>A0A9E8RX26_9BACI</name>
<evidence type="ECO:0000259" key="1">
    <source>
        <dbReference type="Pfam" id="PF09537"/>
    </source>
</evidence>
<protein>
    <submittedName>
        <fullName evidence="2">PA2169 family four-helix-bundle protein</fullName>
    </submittedName>
</protein>
<keyword evidence="3" id="KW-1185">Reference proteome</keyword>
<organism evidence="2 3">
    <name type="scientific">Fervidibacillus albus</name>
    <dbReference type="NCBI Taxonomy" id="2980026"/>
    <lineage>
        <taxon>Bacteria</taxon>
        <taxon>Bacillati</taxon>
        <taxon>Bacillota</taxon>
        <taxon>Bacilli</taxon>
        <taxon>Bacillales</taxon>
        <taxon>Bacillaceae</taxon>
        <taxon>Fervidibacillus</taxon>
    </lineage>
</organism>
<dbReference type="EMBL" id="CP106878">
    <property type="protein sequence ID" value="WAA09077.1"/>
    <property type="molecule type" value="Genomic_DNA"/>
</dbReference>
<dbReference type="Pfam" id="PF09537">
    <property type="entry name" value="DUF2383"/>
    <property type="match status" value="1"/>
</dbReference>
<evidence type="ECO:0000313" key="2">
    <source>
        <dbReference type="EMBL" id="WAA09077.1"/>
    </source>
</evidence>
<dbReference type="KEGG" id="faf:OE104_10810"/>
<dbReference type="RefSeq" id="WP_275416862.1">
    <property type="nucleotide sequence ID" value="NZ_CP106878.1"/>
</dbReference>
<evidence type="ECO:0000313" key="3">
    <source>
        <dbReference type="Proteomes" id="UP001164718"/>
    </source>
</evidence>